<gene>
    <name evidence="1" type="ORF">FNH09_24980</name>
</gene>
<proteinExistence type="predicted"/>
<sequence>MGRQPFGVFFRIDGVPNAVALAEIISMPEGMGLPSLGARVRGEVVAHADHNCQVRVRLHEAGAAPE</sequence>
<protein>
    <recommendedName>
        <fullName evidence="3">S1 motif domain-containing protein</fullName>
    </recommendedName>
</protein>
<dbReference type="AlphaFoldDB" id="A0A5N8VI45"/>
<comment type="caution">
    <text evidence="1">The sequence shown here is derived from an EMBL/GenBank/DDBJ whole genome shotgun (WGS) entry which is preliminary data.</text>
</comment>
<organism evidence="1 2">
    <name type="scientific">Streptomyces adustus</name>
    <dbReference type="NCBI Taxonomy" id="1609272"/>
    <lineage>
        <taxon>Bacteria</taxon>
        <taxon>Bacillati</taxon>
        <taxon>Actinomycetota</taxon>
        <taxon>Actinomycetes</taxon>
        <taxon>Kitasatosporales</taxon>
        <taxon>Streptomycetaceae</taxon>
        <taxon>Streptomyces</taxon>
    </lineage>
</organism>
<name>A0A5N8VI45_9ACTN</name>
<reference evidence="1 2" key="1">
    <citation type="submission" date="2019-07" db="EMBL/GenBank/DDBJ databases">
        <title>New species of Amycolatopsis and Streptomyces.</title>
        <authorList>
            <person name="Duangmal K."/>
            <person name="Teo W.F.A."/>
            <person name="Lipun K."/>
        </authorList>
    </citation>
    <scope>NUCLEOTIDE SEQUENCE [LARGE SCALE GENOMIC DNA]</scope>
    <source>
        <strain evidence="1 2">NBRC 109810</strain>
    </source>
</reference>
<evidence type="ECO:0000313" key="1">
    <source>
        <dbReference type="EMBL" id="MPY34372.1"/>
    </source>
</evidence>
<evidence type="ECO:0000313" key="2">
    <source>
        <dbReference type="Proteomes" id="UP000325849"/>
    </source>
</evidence>
<accession>A0A5N8VI45</accession>
<keyword evidence="2" id="KW-1185">Reference proteome</keyword>
<dbReference type="Proteomes" id="UP000325849">
    <property type="component" value="Unassembled WGS sequence"/>
</dbReference>
<evidence type="ECO:0008006" key="3">
    <source>
        <dbReference type="Google" id="ProtNLM"/>
    </source>
</evidence>
<dbReference type="EMBL" id="VJZD01000110">
    <property type="protein sequence ID" value="MPY34372.1"/>
    <property type="molecule type" value="Genomic_DNA"/>
</dbReference>